<reference evidence="4" key="1">
    <citation type="submission" date="2023-03" db="EMBL/GenBank/DDBJ databases">
        <authorList>
            <person name="Julca I."/>
        </authorList>
    </citation>
    <scope>NUCLEOTIDE SEQUENCE</scope>
</reference>
<dbReference type="EMBL" id="OX459118">
    <property type="protein sequence ID" value="CAI9089454.1"/>
    <property type="molecule type" value="Genomic_DNA"/>
</dbReference>
<protein>
    <submittedName>
        <fullName evidence="4">OLC1v1024030C1</fullName>
    </submittedName>
</protein>
<feature type="compositionally biased region" description="Polar residues" evidence="3">
    <location>
        <begin position="589"/>
        <end position="603"/>
    </location>
</feature>
<comment type="similarity">
    <text evidence="1">Belongs to the IST1 family.</text>
</comment>
<dbReference type="Proteomes" id="UP001161247">
    <property type="component" value="Chromosome 1"/>
</dbReference>
<dbReference type="AlphaFoldDB" id="A0AAV1C467"/>
<dbReference type="PANTHER" id="PTHR12161:SF44">
    <property type="entry name" value="REGULATOR OF VPS4 ACTIVITY IN THE MVB PATHWAY PROTEIN"/>
    <property type="match status" value="1"/>
</dbReference>
<accession>A0AAV1C467</accession>
<dbReference type="Pfam" id="PF03398">
    <property type="entry name" value="Ist1"/>
    <property type="match status" value="1"/>
</dbReference>
<proteinExistence type="inferred from homology"/>
<dbReference type="InterPro" id="IPR042277">
    <property type="entry name" value="IST1-like"/>
</dbReference>
<evidence type="ECO:0000256" key="2">
    <source>
        <dbReference type="SAM" id="Coils"/>
    </source>
</evidence>
<keyword evidence="2" id="KW-0175">Coiled coil</keyword>
<dbReference type="GO" id="GO:0015031">
    <property type="term" value="P:protein transport"/>
    <property type="evidence" value="ECO:0007669"/>
    <property type="project" value="InterPro"/>
</dbReference>
<dbReference type="FunFam" id="1.20.1260.60:FF:000002">
    <property type="entry name" value="Vacuolar protein sorting-associated protein IST1"/>
    <property type="match status" value="1"/>
</dbReference>
<evidence type="ECO:0000256" key="3">
    <source>
        <dbReference type="SAM" id="MobiDB-lite"/>
    </source>
</evidence>
<evidence type="ECO:0000256" key="1">
    <source>
        <dbReference type="ARBA" id="ARBA00005536"/>
    </source>
</evidence>
<dbReference type="PANTHER" id="PTHR12161">
    <property type="entry name" value="IST1 FAMILY MEMBER"/>
    <property type="match status" value="1"/>
</dbReference>
<feature type="region of interest" description="Disordered" evidence="3">
    <location>
        <begin position="421"/>
        <end position="444"/>
    </location>
</feature>
<evidence type="ECO:0000313" key="4">
    <source>
        <dbReference type="EMBL" id="CAI9089454.1"/>
    </source>
</evidence>
<feature type="coiled-coil region" evidence="2">
    <location>
        <begin position="11"/>
        <end position="38"/>
    </location>
</feature>
<name>A0AAV1C467_OLDCO</name>
<keyword evidence="5" id="KW-1185">Reference proteome</keyword>
<sequence length="613" mass="70006">MLDILFGWRKASKCKRRIRRLQRRLKLLKNKRSTIVRQLRDDVAQLLKHGHGQTAFDRVEHLFKDECLLAVYDLLEKFCEFIISNLHYIRRNKDCPNDINEAVSSLIFASARFGDLPELISIRKLFADRYGQRFATVALELLPGNLVNRQMREKMCIKSVTNDEKSKLLEEILKSSLQSGPLLLEYNSSELQQKSQENESRIEPVPSSETIDVIPNDGDNEEFSNIQDEKALVCLSLPISSSTFPSTTADKGNLDTMVLSAHQKHERLITSAQEISSCAVEVSDVEQLERSLVVYDPDLRRKEKINSVVDSSSEASARLPEEIVYLDDIQEFESPLSKESNQQDQRLFKFRSSAVLISGKTDISVNKTATRDQGKEDLQDQKSVSRSIRKNRRFRRRSISGEATSITDIECEIYYGESYDSSPNYTPEHHDQTRQKHFRKIPNKKQARSYYVEEIQNDDTIQGCSLDHPCYSCTYNEKQEWNNAPQKSTHLQLIGHTSREEKPPFLEEESGMIPNQKMKKSEDAKSPTLLISTCSGGSSSSSSTSIEDKPSYIRAMTLPAERSNKDATVLEGVIRSNSFPFREHDHQLSSHNRGSITLGLQNSSRERRRAIKS</sequence>
<feature type="compositionally biased region" description="Basic residues" evidence="3">
    <location>
        <begin position="435"/>
        <end position="444"/>
    </location>
</feature>
<dbReference type="InterPro" id="IPR005061">
    <property type="entry name" value="Ist1"/>
</dbReference>
<gene>
    <name evidence="4" type="ORF">OLC1_LOCUS1797</name>
</gene>
<feature type="region of interest" description="Disordered" evidence="3">
    <location>
        <begin position="584"/>
        <end position="613"/>
    </location>
</feature>
<evidence type="ECO:0000313" key="5">
    <source>
        <dbReference type="Proteomes" id="UP001161247"/>
    </source>
</evidence>
<organism evidence="4 5">
    <name type="scientific">Oldenlandia corymbosa var. corymbosa</name>
    <dbReference type="NCBI Taxonomy" id="529605"/>
    <lineage>
        <taxon>Eukaryota</taxon>
        <taxon>Viridiplantae</taxon>
        <taxon>Streptophyta</taxon>
        <taxon>Embryophyta</taxon>
        <taxon>Tracheophyta</taxon>
        <taxon>Spermatophyta</taxon>
        <taxon>Magnoliopsida</taxon>
        <taxon>eudicotyledons</taxon>
        <taxon>Gunneridae</taxon>
        <taxon>Pentapetalae</taxon>
        <taxon>asterids</taxon>
        <taxon>lamiids</taxon>
        <taxon>Gentianales</taxon>
        <taxon>Rubiaceae</taxon>
        <taxon>Rubioideae</taxon>
        <taxon>Spermacoceae</taxon>
        <taxon>Hedyotis-Oldenlandia complex</taxon>
        <taxon>Oldenlandia</taxon>
    </lineage>
</organism>
<dbReference type="Gene3D" id="1.20.1260.60">
    <property type="entry name" value="Vacuolar protein sorting-associated protein Ist1"/>
    <property type="match status" value="1"/>
</dbReference>